<dbReference type="EC" id="2.4.2.14" evidence="3"/>
<dbReference type="InParanoid" id="A0A0C3DHT0"/>
<dbReference type="InterPro" id="IPR000836">
    <property type="entry name" value="PRTase_dom"/>
</dbReference>
<keyword evidence="6" id="KW-0658">Purine biosynthesis</keyword>
<dbReference type="UniPathway" id="UPA00074">
    <property type="reaction ID" value="UER00124"/>
</dbReference>
<dbReference type="InterPro" id="IPR017932">
    <property type="entry name" value="GATase_2_dom"/>
</dbReference>
<dbReference type="GO" id="GO:0004044">
    <property type="term" value="F:amidophosphoribosyltransferase activity"/>
    <property type="evidence" value="ECO:0007669"/>
    <property type="project" value="UniProtKB-EC"/>
</dbReference>
<feature type="domain" description="Glutamine amidotransferase type-2" evidence="9">
    <location>
        <begin position="2"/>
        <end position="247"/>
    </location>
</feature>
<dbReference type="InterPro" id="IPR029057">
    <property type="entry name" value="PRTase-like"/>
</dbReference>
<dbReference type="InterPro" id="IPR029055">
    <property type="entry name" value="Ntn_hydrolases_N"/>
</dbReference>
<dbReference type="Proteomes" id="UP000054321">
    <property type="component" value="Unassembled WGS sequence"/>
</dbReference>
<evidence type="ECO:0000256" key="8">
    <source>
        <dbReference type="SAM" id="MobiDB-lite"/>
    </source>
</evidence>
<dbReference type="AlphaFoldDB" id="A0A0C3DHT0"/>
<dbReference type="EMBL" id="KN832876">
    <property type="protein sequence ID" value="KIN01553.1"/>
    <property type="molecule type" value="Genomic_DNA"/>
</dbReference>
<evidence type="ECO:0000256" key="7">
    <source>
        <dbReference type="ARBA" id="ARBA00022962"/>
    </source>
</evidence>
<gene>
    <name evidence="10" type="ORF">OIDMADRAFT_123379</name>
</gene>
<accession>A0A0C3DHT0</accession>
<keyword evidence="4" id="KW-0328">Glycosyltransferase</keyword>
<dbReference type="STRING" id="913774.A0A0C3DHT0"/>
<dbReference type="GO" id="GO:0009113">
    <property type="term" value="P:purine nucleobase biosynthetic process"/>
    <property type="evidence" value="ECO:0007669"/>
    <property type="project" value="InterPro"/>
</dbReference>
<evidence type="ECO:0000313" key="10">
    <source>
        <dbReference type="EMBL" id="KIN01553.1"/>
    </source>
</evidence>
<evidence type="ECO:0000256" key="5">
    <source>
        <dbReference type="ARBA" id="ARBA00022679"/>
    </source>
</evidence>
<dbReference type="Gene3D" id="3.60.20.10">
    <property type="entry name" value="Glutamine Phosphoribosylpyrophosphate, subunit 1, domain 1"/>
    <property type="match status" value="1"/>
</dbReference>
<dbReference type="Pfam" id="PF13522">
    <property type="entry name" value="GATase_6"/>
    <property type="match status" value="1"/>
</dbReference>
<reference evidence="11" key="2">
    <citation type="submission" date="2015-01" db="EMBL/GenBank/DDBJ databases">
        <title>Evolutionary Origins and Diversification of the Mycorrhizal Mutualists.</title>
        <authorList>
            <consortium name="DOE Joint Genome Institute"/>
            <consortium name="Mycorrhizal Genomics Consortium"/>
            <person name="Kohler A."/>
            <person name="Kuo A."/>
            <person name="Nagy L.G."/>
            <person name="Floudas D."/>
            <person name="Copeland A."/>
            <person name="Barry K.W."/>
            <person name="Cichocki N."/>
            <person name="Veneault-Fourrey C."/>
            <person name="LaButti K."/>
            <person name="Lindquist E.A."/>
            <person name="Lipzen A."/>
            <person name="Lundell T."/>
            <person name="Morin E."/>
            <person name="Murat C."/>
            <person name="Riley R."/>
            <person name="Ohm R."/>
            <person name="Sun H."/>
            <person name="Tunlid A."/>
            <person name="Henrissat B."/>
            <person name="Grigoriev I.V."/>
            <person name="Hibbett D.S."/>
            <person name="Martin F."/>
        </authorList>
    </citation>
    <scope>NUCLEOTIDE SEQUENCE [LARGE SCALE GENOMIC DNA]</scope>
    <source>
        <strain evidence="11">Zn</strain>
    </source>
</reference>
<dbReference type="HAMAP" id="MF_01931">
    <property type="entry name" value="PurF"/>
    <property type="match status" value="1"/>
</dbReference>
<sequence>MCGILALILGDHASDPYTTNAAVDLHDALYYLQHRGQDACGIATCGSRGRIYQCKGNGMAAKVFHDGSRVQDLPGFMGLGHLRYPTAGSSASAEAQPFYVNSPYGISFAHNGNLINAEELQRYLDLEAHRHINTDSDSELMLNIFASELNETGKARVNEEDLFKALKRMYERCVGGWACTAMLAGFGILAFRDPYGIRPVVLGSRPSLTLQGATDYMVASESVALRQLGFGGIIDILPGQAVFCGKGGKPTFRQVVPQVSYAPDLFEFVYFARPDSIIDGISVHRSRQNMGYKLADTIIKTLGQEAVKDIDVVIPIPETSNTAAASVSERLKIPYCQGFVKNRYVFRTFIMPGKRTREKSVRRKLSAIPSEFAGRTVLLVDDSIVRGTTSREIVSMAREAGAKKVIFASCSPPITHAHIYGIDLASPLELVAHNRDRKEIAKHINAEDAIYQSLDDLRAACAELSPRDPKTQEFEAGVFCGKYITPVPQGYFEHLERMRGQSRKLKVLENAREAVIHGVAGDKELELIISGAAVDAQGRIVPDSGAKSINGDQNGQTGADMERKGSRTPPIRDRDDISLHNLATDPQRGYE</sequence>
<evidence type="ECO:0000256" key="6">
    <source>
        <dbReference type="ARBA" id="ARBA00022755"/>
    </source>
</evidence>
<name>A0A0C3DHT0_OIDMZ</name>
<dbReference type="Pfam" id="PF00156">
    <property type="entry name" value="Pribosyltran"/>
    <property type="match status" value="1"/>
</dbReference>
<feature type="compositionally biased region" description="Basic and acidic residues" evidence="8">
    <location>
        <begin position="560"/>
        <end position="578"/>
    </location>
</feature>
<organism evidence="10 11">
    <name type="scientific">Oidiodendron maius (strain Zn)</name>
    <dbReference type="NCBI Taxonomy" id="913774"/>
    <lineage>
        <taxon>Eukaryota</taxon>
        <taxon>Fungi</taxon>
        <taxon>Dikarya</taxon>
        <taxon>Ascomycota</taxon>
        <taxon>Pezizomycotina</taxon>
        <taxon>Leotiomycetes</taxon>
        <taxon>Leotiomycetes incertae sedis</taxon>
        <taxon>Myxotrichaceae</taxon>
        <taxon>Oidiodendron</taxon>
    </lineage>
</organism>
<dbReference type="SUPFAM" id="SSF56235">
    <property type="entry name" value="N-terminal nucleophile aminohydrolases (Ntn hydrolases)"/>
    <property type="match status" value="1"/>
</dbReference>
<evidence type="ECO:0000256" key="3">
    <source>
        <dbReference type="ARBA" id="ARBA00011941"/>
    </source>
</evidence>
<dbReference type="HOGENOM" id="CLU_022389_2_1_1"/>
<dbReference type="Gene3D" id="3.40.50.2020">
    <property type="match status" value="1"/>
</dbReference>
<dbReference type="SUPFAM" id="SSF53271">
    <property type="entry name" value="PRTase-like"/>
    <property type="match status" value="1"/>
</dbReference>
<comment type="similarity">
    <text evidence="2">In the C-terminal section; belongs to the purine/pyrimidine phosphoribosyltransferase family.</text>
</comment>
<dbReference type="CDD" id="cd06223">
    <property type="entry name" value="PRTases_typeI"/>
    <property type="match status" value="1"/>
</dbReference>
<keyword evidence="5" id="KW-0808">Transferase</keyword>
<dbReference type="InterPro" id="IPR005854">
    <property type="entry name" value="PurF"/>
</dbReference>
<protein>
    <recommendedName>
        <fullName evidence="3">amidophosphoribosyltransferase</fullName>
        <ecNumber evidence="3">2.4.2.14</ecNumber>
    </recommendedName>
</protein>
<dbReference type="PANTHER" id="PTHR11907">
    <property type="entry name" value="AMIDOPHOSPHORIBOSYLTRANSFERASE"/>
    <property type="match status" value="1"/>
</dbReference>
<dbReference type="GO" id="GO:0006189">
    <property type="term" value="P:'de novo' IMP biosynthetic process"/>
    <property type="evidence" value="ECO:0007669"/>
    <property type="project" value="UniProtKB-UniPathway"/>
</dbReference>
<evidence type="ECO:0000313" key="11">
    <source>
        <dbReference type="Proteomes" id="UP000054321"/>
    </source>
</evidence>
<dbReference type="OrthoDB" id="191723at2759"/>
<dbReference type="FunCoup" id="A0A0C3DHT0">
    <property type="interactions" value="741"/>
</dbReference>
<dbReference type="PROSITE" id="PS51278">
    <property type="entry name" value="GATASE_TYPE_2"/>
    <property type="match status" value="1"/>
</dbReference>
<feature type="region of interest" description="Disordered" evidence="8">
    <location>
        <begin position="542"/>
        <end position="591"/>
    </location>
</feature>
<evidence type="ECO:0000259" key="9">
    <source>
        <dbReference type="PROSITE" id="PS51278"/>
    </source>
</evidence>
<evidence type="ECO:0000256" key="2">
    <source>
        <dbReference type="ARBA" id="ARBA00010138"/>
    </source>
</evidence>
<keyword evidence="7" id="KW-0315">Glutamine amidotransferase</keyword>
<evidence type="ECO:0000256" key="4">
    <source>
        <dbReference type="ARBA" id="ARBA00022676"/>
    </source>
</evidence>
<dbReference type="NCBIfam" id="TIGR01134">
    <property type="entry name" value="purF"/>
    <property type="match status" value="1"/>
</dbReference>
<comment type="pathway">
    <text evidence="1">Purine metabolism; IMP biosynthesis via de novo pathway; N(1)-(5-phospho-D-ribosyl)glycinamide from 5-phospho-alpha-D-ribose 1-diphosphate: step 1/2.</text>
</comment>
<keyword evidence="11" id="KW-1185">Reference proteome</keyword>
<proteinExistence type="inferred from homology"/>
<reference evidence="10 11" key="1">
    <citation type="submission" date="2014-04" db="EMBL/GenBank/DDBJ databases">
        <authorList>
            <consortium name="DOE Joint Genome Institute"/>
            <person name="Kuo A."/>
            <person name="Martino E."/>
            <person name="Perotto S."/>
            <person name="Kohler A."/>
            <person name="Nagy L.G."/>
            <person name="Floudas D."/>
            <person name="Copeland A."/>
            <person name="Barry K.W."/>
            <person name="Cichocki N."/>
            <person name="Veneault-Fourrey C."/>
            <person name="LaButti K."/>
            <person name="Lindquist E.A."/>
            <person name="Lipzen A."/>
            <person name="Lundell T."/>
            <person name="Morin E."/>
            <person name="Murat C."/>
            <person name="Sun H."/>
            <person name="Tunlid A."/>
            <person name="Henrissat B."/>
            <person name="Grigoriev I.V."/>
            <person name="Hibbett D.S."/>
            <person name="Martin F."/>
            <person name="Nordberg H.P."/>
            <person name="Cantor M.N."/>
            <person name="Hua S.X."/>
        </authorList>
    </citation>
    <scope>NUCLEOTIDE SEQUENCE [LARGE SCALE GENOMIC DNA]</scope>
    <source>
        <strain evidence="10 11">Zn</strain>
    </source>
</reference>
<evidence type="ECO:0000256" key="1">
    <source>
        <dbReference type="ARBA" id="ARBA00005209"/>
    </source>
</evidence>